<dbReference type="NCBIfam" id="TIGR00414">
    <property type="entry name" value="serS"/>
    <property type="match status" value="1"/>
</dbReference>
<dbReference type="SUPFAM" id="SSF55681">
    <property type="entry name" value="Class II aaRS and biotin synthetases"/>
    <property type="match status" value="1"/>
</dbReference>
<dbReference type="PRINTS" id="PR00981">
    <property type="entry name" value="TRNASYNTHSER"/>
</dbReference>
<dbReference type="PROSITE" id="PS50862">
    <property type="entry name" value="AA_TRNA_LIGASE_II"/>
    <property type="match status" value="1"/>
</dbReference>
<keyword evidence="2 12" id="KW-0436">Ligase</keyword>
<dbReference type="InterPro" id="IPR002317">
    <property type="entry name" value="Ser-tRNA-ligase_type_1"/>
</dbReference>
<feature type="binding site" evidence="8">
    <location>
        <position position="264"/>
    </location>
    <ligand>
        <name>L-serine</name>
        <dbReference type="ChEBI" id="CHEBI:33384"/>
    </ligand>
</feature>
<feature type="binding site" evidence="9">
    <location>
        <begin position="297"/>
        <end position="299"/>
    </location>
    <ligand>
        <name>ATP</name>
        <dbReference type="ChEBI" id="CHEBI:30616"/>
    </ligand>
</feature>
<dbReference type="PANTHER" id="PTHR11778">
    <property type="entry name" value="SERYL-TRNA SYNTHETASE"/>
    <property type="match status" value="1"/>
</dbReference>
<accession>A0A9P0VX97</accession>
<feature type="coiled-coil region" evidence="10">
    <location>
        <begin position="74"/>
        <end position="126"/>
    </location>
</feature>
<evidence type="ECO:0000313" key="13">
    <source>
        <dbReference type="Proteomes" id="UP000837801"/>
    </source>
</evidence>
<evidence type="ECO:0000256" key="1">
    <source>
        <dbReference type="ARBA" id="ARBA00012840"/>
    </source>
</evidence>
<feature type="binding site" evidence="9">
    <location>
        <begin position="384"/>
        <end position="387"/>
    </location>
    <ligand>
        <name>ATP</name>
        <dbReference type="ChEBI" id="CHEBI:30616"/>
    </ligand>
</feature>
<feature type="binding site" evidence="8">
    <location>
        <position position="297"/>
    </location>
    <ligand>
        <name>L-serine</name>
        <dbReference type="ChEBI" id="CHEBI:33384"/>
    </ligand>
</feature>
<proteinExistence type="predicted"/>
<dbReference type="InterPro" id="IPR045864">
    <property type="entry name" value="aa-tRNA-synth_II/BPL/LPL"/>
</dbReference>
<evidence type="ECO:0000256" key="8">
    <source>
        <dbReference type="PIRSR" id="PIRSR001529-1"/>
    </source>
</evidence>
<evidence type="ECO:0000256" key="10">
    <source>
        <dbReference type="SAM" id="Coils"/>
    </source>
</evidence>
<dbReference type="OrthoDB" id="10264585at2759"/>
<evidence type="ECO:0000256" key="3">
    <source>
        <dbReference type="ARBA" id="ARBA00022741"/>
    </source>
</evidence>
<protein>
    <recommendedName>
        <fullName evidence="1">serine--tRNA ligase</fullName>
        <ecNumber evidence="1">6.1.1.11</ecNumber>
    </recommendedName>
    <alternativeName>
        <fullName evidence="6">Seryl-tRNA synthetase</fullName>
    </alternativeName>
    <alternativeName>
        <fullName evidence="7">Seryl-tRNA(Ser) synthetase</fullName>
    </alternativeName>
</protein>
<comment type="caution">
    <text evidence="12">The sequence shown here is derived from an EMBL/GenBank/DDBJ whole genome shotgun (WGS) entry which is preliminary data.</text>
</comment>
<evidence type="ECO:0000256" key="2">
    <source>
        <dbReference type="ARBA" id="ARBA00022598"/>
    </source>
</evidence>
<organism evidence="12 13">
    <name type="scientific">[Candida] railenensis</name>
    <dbReference type="NCBI Taxonomy" id="45579"/>
    <lineage>
        <taxon>Eukaryota</taxon>
        <taxon>Fungi</taxon>
        <taxon>Dikarya</taxon>
        <taxon>Ascomycota</taxon>
        <taxon>Saccharomycotina</taxon>
        <taxon>Pichiomycetes</taxon>
        <taxon>Debaryomycetaceae</taxon>
        <taxon>Kurtzmaniella</taxon>
    </lineage>
</organism>
<keyword evidence="13" id="KW-1185">Reference proteome</keyword>
<keyword evidence="5" id="KW-0030">Aminoacyl-tRNA synthetase</keyword>
<dbReference type="InterPro" id="IPR002314">
    <property type="entry name" value="aa-tRNA-synt_IIb"/>
</dbReference>
<evidence type="ECO:0000256" key="7">
    <source>
        <dbReference type="ARBA" id="ARBA00034892"/>
    </source>
</evidence>
<sequence length="461" mass="52067">MIIGSKSRSFGSRLITFTRSKTSRVLQTFGKVEYDIKSILANYDRMRESIELKRLNKGTLISELNFIRDNYHVATELGKELGELKKKRSELNERIQSDPTTSKDEVKKLKIEIRRVEKQRANLLDTFHSSADNFPTLIGETVTNQEQLVQLINCESVEAVEKAADPKALSHKFIGQQLGILDLDTASRVCGHAFYYLLGDGALLEQALVQYALAKARSRGYKMVIPPSLVREEVVAACGFKPRDKGGENQIYSINKEDLNLTATAEISIAALESKKVFTNPEEQLPLKYAGVSRSYRAEAGARGATTAGIYRVHEFTKVELFHFTTPETAWEQLEELKEFQVEVVKELGLTAKVLNMPGSDLGFPAASKYDIECWMPGRKTWGEVTSSSYCRDYQARRMNIKYRSENGLAFVHTLNGTAMAVPRVIVAIIENYWDPKTESILIPEVLRPYMGGIERIYRQQ</sequence>
<dbReference type="EC" id="6.1.1.11" evidence="1"/>
<evidence type="ECO:0000256" key="9">
    <source>
        <dbReference type="PIRSR" id="PIRSR001529-2"/>
    </source>
</evidence>
<dbReference type="AlphaFoldDB" id="A0A9P0VX97"/>
<keyword evidence="10" id="KW-0175">Coiled coil</keyword>
<dbReference type="GO" id="GO:0006434">
    <property type="term" value="P:seryl-tRNA aminoacylation"/>
    <property type="evidence" value="ECO:0007669"/>
    <property type="project" value="InterPro"/>
</dbReference>
<evidence type="ECO:0000256" key="4">
    <source>
        <dbReference type="ARBA" id="ARBA00022840"/>
    </source>
</evidence>
<keyword evidence="3" id="KW-0547">Nucleotide-binding</keyword>
<dbReference type="PIRSF" id="PIRSF001529">
    <property type="entry name" value="Ser-tRNA-synth_IIa"/>
    <property type="match status" value="1"/>
</dbReference>
<evidence type="ECO:0000313" key="12">
    <source>
        <dbReference type="EMBL" id="CAH2351693.1"/>
    </source>
</evidence>
<dbReference type="GO" id="GO:0005524">
    <property type="term" value="F:ATP binding"/>
    <property type="evidence" value="ECO:0007669"/>
    <property type="project" value="UniProtKB-KW"/>
</dbReference>
<evidence type="ECO:0000256" key="6">
    <source>
        <dbReference type="ARBA" id="ARBA00031113"/>
    </source>
</evidence>
<dbReference type="Pfam" id="PF00587">
    <property type="entry name" value="tRNA-synt_2b"/>
    <property type="match status" value="1"/>
</dbReference>
<feature type="binding site" evidence="8">
    <location>
        <position position="320"/>
    </location>
    <ligand>
        <name>L-serine</name>
        <dbReference type="ChEBI" id="CHEBI:33384"/>
    </ligand>
</feature>
<dbReference type="GO" id="GO:0004828">
    <property type="term" value="F:serine-tRNA ligase activity"/>
    <property type="evidence" value="ECO:0007669"/>
    <property type="project" value="UniProtKB-EC"/>
</dbReference>
<reference evidence="12" key="1">
    <citation type="submission" date="2022-03" db="EMBL/GenBank/DDBJ databases">
        <authorList>
            <person name="Legras J.-L."/>
            <person name="Devillers H."/>
            <person name="Grondin C."/>
        </authorList>
    </citation>
    <scope>NUCLEOTIDE SEQUENCE</scope>
    <source>
        <strain evidence="12">CLIB 1423</strain>
    </source>
</reference>
<dbReference type="Gene3D" id="3.30.930.10">
    <property type="entry name" value="Bira Bifunctional Protein, Domain 2"/>
    <property type="match status" value="1"/>
</dbReference>
<name>A0A9P0VX97_9ASCO</name>
<keyword evidence="4 9" id="KW-0067">ATP-binding</keyword>
<feature type="binding site" evidence="8">
    <location>
        <position position="416"/>
    </location>
    <ligand>
        <name>L-serine</name>
        <dbReference type="ChEBI" id="CHEBI:33384"/>
    </ligand>
</feature>
<feature type="binding site" evidence="9">
    <location>
        <begin position="313"/>
        <end position="316"/>
    </location>
    <ligand>
        <name>ATP</name>
        <dbReference type="ChEBI" id="CHEBI:30616"/>
    </ligand>
</feature>
<dbReference type="EMBL" id="CAKXYY010000004">
    <property type="protein sequence ID" value="CAH2351693.1"/>
    <property type="molecule type" value="Genomic_DNA"/>
</dbReference>
<evidence type="ECO:0000256" key="5">
    <source>
        <dbReference type="ARBA" id="ARBA00023146"/>
    </source>
</evidence>
<dbReference type="InterPro" id="IPR006195">
    <property type="entry name" value="aa-tRNA-synth_II"/>
</dbReference>
<feature type="domain" description="Aminoacyl-transfer RNA synthetases class-II family profile" evidence="11">
    <location>
        <begin position="204"/>
        <end position="444"/>
    </location>
</feature>
<gene>
    <name evidence="12" type="ORF">CLIB1423_04S03840</name>
</gene>
<evidence type="ECO:0000259" key="11">
    <source>
        <dbReference type="PROSITE" id="PS50862"/>
    </source>
</evidence>
<feature type="site" description="Important for serine binding" evidence="8">
    <location>
        <position position="418"/>
    </location>
</feature>
<dbReference type="Proteomes" id="UP000837801">
    <property type="component" value="Unassembled WGS sequence"/>
</dbReference>